<proteinExistence type="predicted"/>
<dbReference type="Proteomes" id="UP000006591">
    <property type="component" value="Chromosome 8"/>
</dbReference>
<accession>A0A0E0ICX1</accession>
<dbReference type="HOGENOM" id="CLU_2041713_0_0_1"/>
<feature type="compositionally biased region" description="Basic and acidic residues" evidence="1">
    <location>
        <begin position="1"/>
        <end position="11"/>
    </location>
</feature>
<dbReference type="OMA" id="ISDNTEM"/>
<dbReference type="Gramene" id="ONIVA08G18730.1">
    <property type="protein sequence ID" value="ONIVA08G18730.1"/>
    <property type="gene ID" value="ONIVA08G18730"/>
</dbReference>
<evidence type="ECO:0000256" key="1">
    <source>
        <dbReference type="SAM" id="MobiDB-lite"/>
    </source>
</evidence>
<name>A0A0E0ICX1_ORYNI</name>
<evidence type="ECO:0000313" key="3">
    <source>
        <dbReference type="Proteomes" id="UP000006591"/>
    </source>
</evidence>
<evidence type="ECO:0000313" key="2">
    <source>
        <dbReference type="EnsemblPlants" id="ONIVA08G18730.1"/>
    </source>
</evidence>
<reference evidence="2" key="1">
    <citation type="submission" date="2015-04" db="UniProtKB">
        <authorList>
            <consortium name="EnsemblPlants"/>
        </authorList>
    </citation>
    <scope>IDENTIFICATION</scope>
    <source>
        <strain evidence="2">SL10</strain>
    </source>
</reference>
<sequence length="132" mass="14035">MEDLDGARSEQVEGVGNRGGVGASGEEELGAAEEGSGEAIVAAAAGTAVVAAAEPTFPKSTPELVPRSRPTGKALHHPIEIDEMWMKFISDNTEMRMDLESIGLERLSMRKKKITAHTYVKGFVPTTSIVPK</sequence>
<protein>
    <submittedName>
        <fullName evidence="2">Uncharacterized protein</fullName>
    </submittedName>
</protein>
<dbReference type="AlphaFoldDB" id="A0A0E0ICX1"/>
<feature type="region of interest" description="Disordered" evidence="1">
    <location>
        <begin position="1"/>
        <end position="36"/>
    </location>
</feature>
<reference evidence="2" key="2">
    <citation type="submission" date="2018-04" db="EMBL/GenBank/DDBJ databases">
        <title>OnivRS2 (Oryza nivara Reference Sequence Version 2).</title>
        <authorList>
            <person name="Zhang J."/>
            <person name="Kudrna D."/>
            <person name="Lee S."/>
            <person name="Talag J."/>
            <person name="Rajasekar S."/>
            <person name="Welchert J."/>
            <person name="Hsing Y.-I."/>
            <person name="Wing R.A."/>
        </authorList>
    </citation>
    <scope>NUCLEOTIDE SEQUENCE [LARGE SCALE GENOMIC DNA]</scope>
    <source>
        <strain evidence="2">SL10</strain>
    </source>
</reference>
<feature type="region of interest" description="Disordered" evidence="1">
    <location>
        <begin position="54"/>
        <end position="75"/>
    </location>
</feature>
<keyword evidence="3" id="KW-1185">Reference proteome</keyword>
<organism evidence="2">
    <name type="scientific">Oryza nivara</name>
    <name type="common">Indian wild rice</name>
    <name type="synonym">Oryza sativa f. spontanea</name>
    <dbReference type="NCBI Taxonomy" id="4536"/>
    <lineage>
        <taxon>Eukaryota</taxon>
        <taxon>Viridiplantae</taxon>
        <taxon>Streptophyta</taxon>
        <taxon>Embryophyta</taxon>
        <taxon>Tracheophyta</taxon>
        <taxon>Spermatophyta</taxon>
        <taxon>Magnoliopsida</taxon>
        <taxon>Liliopsida</taxon>
        <taxon>Poales</taxon>
        <taxon>Poaceae</taxon>
        <taxon>BOP clade</taxon>
        <taxon>Oryzoideae</taxon>
        <taxon>Oryzeae</taxon>
        <taxon>Oryzinae</taxon>
        <taxon>Oryza</taxon>
    </lineage>
</organism>
<dbReference type="EnsemblPlants" id="ONIVA08G18730.1">
    <property type="protein sequence ID" value="ONIVA08G18730.1"/>
    <property type="gene ID" value="ONIVA08G18730"/>
</dbReference>